<name>A0AAE1AV50_9GAST</name>
<protein>
    <submittedName>
        <fullName evidence="1">Uncharacterized protein</fullName>
    </submittedName>
</protein>
<sequence length="123" mass="13260">MCQSNLTVSINVVAPLTQSLASIHQPDLLTSGLSKSQCYSLLPMLLSDRSEVTAGTCRRIGVLPFFIPDTLGYQTPPGLAIATVKQMPGPRSEAPTQKHSHETLEAQCADCRQQNAEQVIPVD</sequence>
<reference evidence="1" key="1">
    <citation type="journal article" date="2023" name="G3 (Bethesda)">
        <title>A reference genome for the long-term kleptoplast-retaining sea slug Elysia crispata morphotype clarki.</title>
        <authorList>
            <person name="Eastman K.E."/>
            <person name="Pendleton A.L."/>
            <person name="Shaikh M.A."/>
            <person name="Suttiyut T."/>
            <person name="Ogas R."/>
            <person name="Tomko P."/>
            <person name="Gavelis G."/>
            <person name="Widhalm J.R."/>
            <person name="Wisecaver J.H."/>
        </authorList>
    </citation>
    <scope>NUCLEOTIDE SEQUENCE</scope>
    <source>
        <strain evidence="1">ECLA1</strain>
    </source>
</reference>
<dbReference type="Proteomes" id="UP001283361">
    <property type="component" value="Unassembled WGS sequence"/>
</dbReference>
<accession>A0AAE1AV50</accession>
<dbReference type="AlphaFoldDB" id="A0AAE1AV50"/>
<dbReference type="EMBL" id="JAWDGP010001129">
    <property type="protein sequence ID" value="KAK3794284.1"/>
    <property type="molecule type" value="Genomic_DNA"/>
</dbReference>
<gene>
    <name evidence="1" type="ORF">RRG08_060954</name>
</gene>
<organism evidence="1 2">
    <name type="scientific">Elysia crispata</name>
    <name type="common">lettuce slug</name>
    <dbReference type="NCBI Taxonomy" id="231223"/>
    <lineage>
        <taxon>Eukaryota</taxon>
        <taxon>Metazoa</taxon>
        <taxon>Spiralia</taxon>
        <taxon>Lophotrochozoa</taxon>
        <taxon>Mollusca</taxon>
        <taxon>Gastropoda</taxon>
        <taxon>Heterobranchia</taxon>
        <taxon>Euthyneura</taxon>
        <taxon>Panpulmonata</taxon>
        <taxon>Sacoglossa</taxon>
        <taxon>Placobranchoidea</taxon>
        <taxon>Plakobranchidae</taxon>
        <taxon>Elysia</taxon>
    </lineage>
</organism>
<evidence type="ECO:0000313" key="1">
    <source>
        <dbReference type="EMBL" id="KAK3794284.1"/>
    </source>
</evidence>
<evidence type="ECO:0000313" key="2">
    <source>
        <dbReference type="Proteomes" id="UP001283361"/>
    </source>
</evidence>
<proteinExistence type="predicted"/>
<comment type="caution">
    <text evidence="1">The sequence shown here is derived from an EMBL/GenBank/DDBJ whole genome shotgun (WGS) entry which is preliminary data.</text>
</comment>
<keyword evidence="2" id="KW-1185">Reference proteome</keyword>